<feature type="compositionally biased region" description="Polar residues" evidence="14">
    <location>
        <begin position="826"/>
        <end position="836"/>
    </location>
</feature>
<accession>A0A8C6N4Z8</accession>
<reference evidence="16" key="2">
    <citation type="submission" date="2025-09" db="UniProtKB">
        <authorList>
            <consortium name="Ensembl"/>
        </authorList>
    </citation>
    <scope>IDENTIFICATION</scope>
</reference>
<dbReference type="SMART" id="SM01333">
    <property type="entry name" value="Tet_JBP"/>
    <property type="match status" value="1"/>
</dbReference>
<feature type="compositionally biased region" description="Basic residues" evidence="14">
    <location>
        <begin position="1736"/>
        <end position="1745"/>
    </location>
</feature>
<keyword evidence="6 13" id="KW-0862">Zinc</keyword>
<feature type="compositionally biased region" description="Basic and acidic residues" evidence="14">
    <location>
        <begin position="841"/>
        <end position="853"/>
    </location>
</feature>
<evidence type="ECO:0000313" key="16">
    <source>
        <dbReference type="Ensembl" id="ENSMSIP00000036533.1"/>
    </source>
</evidence>
<dbReference type="GO" id="GO:0005694">
    <property type="term" value="C:chromosome"/>
    <property type="evidence" value="ECO:0007669"/>
    <property type="project" value="UniProtKB-SubCell"/>
</dbReference>
<feature type="region of interest" description="Disordered" evidence="14">
    <location>
        <begin position="883"/>
        <end position="907"/>
    </location>
</feature>
<dbReference type="GO" id="GO:0008270">
    <property type="term" value="F:zinc ion binding"/>
    <property type="evidence" value="ECO:0007669"/>
    <property type="project" value="UniProtKB-UniRule"/>
</dbReference>
<organism evidence="16 17">
    <name type="scientific">Mus spicilegus</name>
    <name type="common">Mound-building mouse</name>
    <dbReference type="NCBI Taxonomy" id="10103"/>
    <lineage>
        <taxon>Eukaryota</taxon>
        <taxon>Metazoa</taxon>
        <taxon>Chordata</taxon>
        <taxon>Craniata</taxon>
        <taxon>Vertebrata</taxon>
        <taxon>Euteleostomi</taxon>
        <taxon>Mammalia</taxon>
        <taxon>Eutheria</taxon>
        <taxon>Euarchontoglires</taxon>
        <taxon>Glires</taxon>
        <taxon>Rodentia</taxon>
        <taxon>Myomorpha</taxon>
        <taxon>Muroidea</taxon>
        <taxon>Muridae</taxon>
        <taxon>Murinae</taxon>
        <taxon>Mus</taxon>
        <taxon>Mus</taxon>
    </lineage>
</organism>
<protein>
    <recommendedName>
        <fullName evidence="13">Methylcytosine dioxygenase TET</fullName>
        <ecNumber evidence="13">1.14.11.80</ecNumber>
    </recommendedName>
</protein>
<dbReference type="GO" id="GO:0005506">
    <property type="term" value="F:iron ion binding"/>
    <property type="evidence" value="ECO:0007669"/>
    <property type="project" value="Ensembl"/>
</dbReference>
<reference evidence="16" key="1">
    <citation type="submission" date="2025-08" db="UniProtKB">
        <authorList>
            <consortium name="Ensembl"/>
        </authorList>
    </citation>
    <scope>IDENTIFICATION</scope>
</reference>
<dbReference type="GO" id="GO:0045944">
    <property type="term" value="P:positive regulation of transcription by RNA polymerase II"/>
    <property type="evidence" value="ECO:0007669"/>
    <property type="project" value="Ensembl"/>
</dbReference>
<feature type="domain" description="CXXC-type" evidence="15">
    <location>
        <begin position="568"/>
        <end position="609"/>
    </location>
</feature>
<feature type="compositionally biased region" description="Polar residues" evidence="14">
    <location>
        <begin position="1852"/>
        <end position="1877"/>
    </location>
</feature>
<dbReference type="GO" id="GO:0005634">
    <property type="term" value="C:nucleus"/>
    <property type="evidence" value="ECO:0007669"/>
    <property type="project" value="UniProtKB-UniRule"/>
</dbReference>
<dbReference type="GO" id="GO:0070579">
    <property type="term" value="F:DNA 5-methylcytosine dioxygenase activity"/>
    <property type="evidence" value="ECO:0007669"/>
    <property type="project" value="UniProtKB-UniRule"/>
</dbReference>
<dbReference type="PANTHER" id="PTHR23358">
    <property type="entry name" value="METHYLCYTOSINE DIOXYGENASE TET"/>
    <property type="match status" value="1"/>
</dbReference>
<feature type="compositionally biased region" description="Polar residues" evidence="14">
    <location>
        <begin position="1236"/>
        <end position="1248"/>
    </location>
</feature>
<dbReference type="InterPro" id="IPR024779">
    <property type="entry name" value="2OGFeDO_JBP1/TET_oxygenase_dom"/>
</dbReference>
<feature type="region of interest" description="Disordered" evidence="14">
    <location>
        <begin position="1229"/>
        <end position="1260"/>
    </location>
</feature>
<feature type="region of interest" description="Disordered" evidence="14">
    <location>
        <begin position="1736"/>
        <end position="1762"/>
    </location>
</feature>
<feature type="compositionally biased region" description="Polar residues" evidence="14">
    <location>
        <begin position="226"/>
        <end position="265"/>
    </location>
</feature>
<feature type="region of interest" description="Disordered" evidence="14">
    <location>
        <begin position="1"/>
        <end position="79"/>
    </location>
</feature>
<keyword evidence="17" id="KW-1185">Reference proteome</keyword>
<feature type="compositionally biased region" description="Basic residues" evidence="14">
    <location>
        <begin position="1"/>
        <end position="19"/>
    </location>
</feature>
<dbReference type="PROSITE" id="PS51058">
    <property type="entry name" value="ZF_CXXC"/>
    <property type="match status" value="1"/>
</dbReference>
<dbReference type="GO" id="GO:0000978">
    <property type="term" value="F:RNA polymerase II cis-regulatory region sequence-specific DNA binding"/>
    <property type="evidence" value="ECO:0007669"/>
    <property type="project" value="Ensembl"/>
</dbReference>
<feature type="compositionally biased region" description="Low complexity" evidence="14">
    <location>
        <begin position="1750"/>
        <end position="1762"/>
    </location>
</feature>
<evidence type="ECO:0000256" key="2">
    <source>
        <dbReference type="ARBA" id="ARBA00007502"/>
    </source>
</evidence>
<feature type="region of interest" description="Disordered" evidence="14">
    <location>
        <begin position="1324"/>
        <end position="1343"/>
    </location>
</feature>
<dbReference type="GeneTree" id="ENSGT00940000158935"/>
<feature type="compositionally biased region" description="Basic and acidic residues" evidence="14">
    <location>
        <begin position="1121"/>
        <end position="1131"/>
    </location>
</feature>
<evidence type="ECO:0000256" key="9">
    <source>
        <dbReference type="ARBA" id="ARBA00023004"/>
    </source>
</evidence>
<proteinExistence type="inferred from homology"/>
<comment type="cofactor">
    <cofactor evidence="13">
        <name>Zn(2+)</name>
        <dbReference type="ChEBI" id="CHEBI:29105"/>
    </cofactor>
    <text evidence="13">The zinc ions have a structural role.</text>
</comment>
<feature type="region of interest" description="Disordered" evidence="14">
    <location>
        <begin position="1052"/>
        <end position="1134"/>
    </location>
</feature>
<evidence type="ECO:0000256" key="4">
    <source>
        <dbReference type="ARBA" id="ARBA00022723"/>
    </source>
</evidence>
<evidence type="ECO:0000256" key="11">
    <source>
        <dbReference type="ARBA" id="ARBA00049431"/>
    </source>
</evidence>
<sequence>MSRSRPAKSSKSVKTKLQKKKDIQMKTKTSKQAVRHGASAKAVNPGKPKQLIKRRDGKKETEDKTPTPAPSFLTRAGAARMNRDRNQVLFQNPDSLTCNGFTMALRRTSLSWRLSQRPVVTPKPKKVPPSKKQCTHNIQDEPGVKHSENDSVPSQHATVSPGTENGEQNRCLVEGESQEITQSCPVFEERIEDTQSCISASGNLEAEISWPLEGTHCEELLSHQTSDNECTSPQQCAPLPQRSTSEVTSQKNTSNQLADLSSQVESIKLSDPSPNPTGSDHNGFPDSSFRIVPELDLKTCMPLDESVYPTALIRFILAGSQPDVFDTKPQEKTLITTPEQVGSHPNQVLDATSVLGQAFSTLPLQWGFSGANLVQVEALGKGSDSPEDLGAITMLNQQETVAMDMDRNATPDLPIFLPKPPNTVATYSSPLLGPEPHSSASCGLEVQGATPPILTLDSGHTPQLPPNPESSSVPLVIAANGTRAEKQFGTSPFPAVPQGFTVAAENEVQHAPLDLTQGSQAAPSKLEGEISRVSITGSADVKATAMSMPVTQASTSSPQCNSTPPTVERRKRKACGVCEPCQQKANCGECTYCKNRKNSHQICKKRKCEVLKKKPEATSQAQVTKENKRPQREKKPKVLKTDFNNKPVNGPKSESMDCSRRGHGEEEQRLDLITHPLENVRKNAGGMTGIEVEKWAPNKKSHLAEGQVKGSCDANLTGVENPQPSEDDKQQTNPSPTFAQTIRNGMKNVHCLPTDTDLPLNKLNHEEFSKALGNNSSKLLTDPSNCKDAMSVTTSGGECDHLKGPRNTLLFQKPGLNCRSGAEPTIFNNHPNTHSAGSRPHPPEKVPNKEPKDGSPVQPSLLSLMKDRRLTLEQVVAIEALTQLSEAPSESSSPSKPEKDEEAHQKTASLLNSCKAILHSVRKDLQDPNVQGKGLHHDTVVFNGQNRTFKSPDSFATNQALIKSQGYPSSPTAEKKGAAGGRAPFDGFENSHPLPIESHSLENCSQVLSCDQNLSSHDPSCQDAPYSQIEEDVAAQLTQLASTINHINAEVRNAESTPGSLVAKNTKQKHSQEKRVVQQKPPSSSTQTKPGVPSAKPKKTQKKARPTPHANKRKKKPPARRSREDDQKKQEQLATEYSKMHAIWMSSKFQRFGQSSPRSFPVLLRNIPVFNQILKPVTQSKTPSQHNELFPPINQIKFTRNPELAKEKVKVEPSDSLPTCQFKTESGGQAFAEPADNSQGQPTVSVNQEAHPLPQSPPSNQCANIMAGAAQTQFRLGAQENLVHQIPPPTLPGTSPDTLLPDPASILRKGKVLHFDGITVVTEKREAQTSSNGPLGPTTDSAQSEFKESIMDLLSKPAKNLIAGLKEQEAAPCDCDGGTQKEKGPYYTHLGAGPSVAAVRELMETRFGQKGKAIRIEKIVFTGKEGKSSQGCPVAKWVIRRSGPEEKLICLVRERVDHHCSTAVIVVLILLWEGIPRLMADRLYKELTENLRSYSGHPTDRRCTLNKKRTCTCQGIDPKTCGASFSFGCSWSMYFNGCKFGRSENPRKFRLAPNYPLHNYYKRITGMSSEGSDVKTGWIIPDRKTLISREEKQLEKNLQELATVLAPLYKQMAPVAYQNQVEYEEVAGDCRLGNEEGRPFSGVTCCMDFCAHSHKDIHNMHNGSTVVCTLIRADGRDTNCPEDEQLHVLPLYRLADTDEFGSVEGMKAKIKSGAIQVNGPTRKRRLRFTEPVPRCGKRAKMKQNHNKSGSHNTKSFSSASSTSHLVKDESTDFCPLQASSAETSTCTYSKTASGGFAETSSILHCTMPSGAHSGANAAAGECTGTVQPAEVAAHPHQSLPTADSPVHAEPLTSPSEQLTSNQSNQQLPLLSNSQKLASCQVEDERHPEADEPQRPEDDNLPQLDEFWSDSEEIYADPSFGGVAIAPIHGSVLIECARKELHATTSLRSPKRGVPFRVSLVFYQHKSLNKPNHGFDINKIKCKCKKVTKKKPADRECPDVSPEANLSHQIPSRVASTLTRDNVVTVSPYSLTHVAGPYNRWV</sequence>
<keyword evidence="7 13" id="KW-0223">Dioxygenase</keyword>
<feature type="region of interest" description="Disordered" evidence="14">
    <location>
        <begin position="821"/>
        <end position="860"/>
    </location>
</feature>
<feature type="compositionally biased region" description="Basic and acidic residues" evidence="14">
    <location>
        <begin position="1882"/>
        <end position="1897"/>
    </location>
</feature>
<feature type="compositionally biased region" description="Basic and acidic residues" evidence="14">
    <location>
        <begin position="53"/>
        <end position="65"/>
    </location>
</feature>
<feature type="region of interest" description="Disordered" evidence="14">
    <location>
        <begin position="119"/>
        <end position="168"/>
    </location>
</feature>
<comment type="function">
    <text evidence="13">Dioxygenase that catalyzes the conversion of the modified genomic base 5-methylcytosine (5mC) into 5-hydroxymethylcytosine (5hmC) and plays a key role in epigenetic chromatin reprogramming during embryonic development.</text>
</comment>
<keyword evidence="3" id="KW-0158">Chromosome</keyword>
<dbReference type="InterPro" id="IPR002857">
    <property type="entry name" value="Znf_CXXC"/>
</dbReference>
<evidence type="ECO:0000256" key="8">
    <source>
        <dbReference type="ARBA" id="ARBA00023002"/>
    </source>
</evidence>
<dbReference type="PANTHER" id="PTHR23358:SF2">
    <property type="entry name" value="METHYLCYTOSINE DIOXYGENASE TET1"/>
    <property type="match status" value="1"/>
</dbReference>
<evidence type="ECO:0000256" key="14">
    <source>
        <dbReference type="SAM" id="MobiDB-lite"/>
    </source>
</evidence>
<dbReference type="Proteomes" id="UP000694415">
    <property type="component" value="Unplaced"/>
</dbReference>
<feature type="region of interest" description="Disordered" evidence="14">
    <location>
        <begin position="614"/>
        <end position="668"/>
    </location>
</feature>
<evidence type="ECO:0000259" key="15">
    <source>
        <dbReference type="PROSITE" id="PS51058"/>
    </source>
</evidence>
<feature type="compositionally biased region" description="Basic and acidic residues" evidence="14">
    <location>
        <begin position="896"/>
        <end position="905"/>
    </location>
</feature>
<feature type="compositionally biased region" description="Basic and acidic residues" evidence="14">
    <location>
        <begin position="138"/>
        <end position="149"/>
    </location>
</feature>
<keyword evidence="9 13" id="KW-0408">Iron</keyword>
<comment type="catalytic activity">
    <reaction evidence="13">
        <text>a 5-methyl-2'-deoxycytidine in DNA + 2-oxoglutarate + O2 = a 5-hydroxymethyl-2'-deoxycytidine in DNA + succinate + CO2</text>
        <dbReference type="Rhea" id="RHEA:52636"/>
        <dbReference type="Rhea" id="RHEA-COMP:11370"/>
        <dbReference type="Rhea" id="RHEA-COMP:13315"/>
        <dbReference type="ChEBI" id="CHEBI:15379"/>
        <dbReference type="ChEBI" id="CHEBI:16526"/>
        <dbReference type="ChEBI" id="CHEBI:16810"/>
        <dbReference type="ChEBI" id="CHEBI:30031"/>
        <dbReference type="ChEBI" id="CHEBI:85454"/>
        <dbReference type="ChEBI" id="CHEBI:136731"/>
        <dbReference type="EC" id="1.14.11.80"/>
    </reaction>
</comment>
<dbReference type="InterPro" id="IPR040175">
    <property type="entry name" value="TET1/2/3"/>
</dbReference>
<evidence type="ECO:0000256" key="10">
    <source>
        <dbReference type="ARBA" id="ARBA00047840"/>
    </source>
</evidence>
<evidence type="ECO:0000313" key="17">
    <source>
        <dbReference type="Proteomes" id="UP000694415"/>
    </source>
</evidence>
<evidence type="ECO:0000256" key="5">
    <source>
        <dbReference type="ARBA" id="ARBA00022771"/>
    </source>
</evidence>
<keyword evidence="5 12" id="KW-0863">Zinc-finger</keyword>
<feature type="compositionally biased region" description="Polar residues" evidence="14">
    <location>
        <begin position="1328"/>
        <end position="1343"/>
    </location>
</feature>
<comment type="subcellular location">
    <subcellularLocation>
        <location evidence="1">Chromosome</location>
    </subcellularLocation>
</comment>
<feature type="region of interest" description="Disordered" evidence="14">
    <location>
        <begin position="965"/>
        <end position="994"/>
    </location>
</feature>
<comment type="catalytic activity">
    <reaction evidence="10 13">
        <text>a 5-formyl-2'-deoxycytidine in DNA + 2-oxoglutarate + O2 = a 5-carboxyl-2'-deoxycytidine in DNA + succinate + CO2 + H(+)</text>
        <dbReference type="Rhea" id="RHEA:53832"/>
        <dbReference type="Rhea" id="RHEA-COMP:13656"/>
        <dbReference type="Rhea" id="RHEA-COMP:13657"/>
        <dbReference type="ChEBI" id="CHEBI:15378"/>
        <dbReference type="ChEBI" id="CHEBI:15379"/>
        <dbReference type="ChEBI" id="CHEBI:16526"/>
        <dbReference type="ChEBI" id="CHEBI:16810"/>
        <dbReference type="ChEBI" id="CHEBI:30031"/>
        <dbReference type="ChEBI" id="CHEBI:137731"/>
        <dbReference type="ChEBI" id="CHEBI:137732"/>
        <dbReference type="EC" id="1.14.11.80"/>
    </reaction>
</comment>
<dbReference type="Ensembl" id="ENSMSIT00000046045.1">
    <property type="protein sequence ID" value="ENSMSIP00000036533.1"/>
    <property type="gene ID" value="ENSMSIG00000030409.1"/>
</dbReference>
<comment type="cofactor">
    <cofactor evidence="13">
        <name>Fe(2+)</name>
        <dbReference type="ChEBI" id="CHEBI:29033"/>
    </cofactor>
    <text evidence="13">Binds 1 Fe(2+) ion per subunit.</text>
</comment>
<feature type="region of interest" description="Disordered" evidence="14">
    <location>
        <begin position="1832"/>
        <end position="1902"/>
    </location>
</feature>
<feature type="region of interest" description="Disordered" evidence="14">
    <location>
        <begin position="712"/>
        <end position="735"/>
    </location>
</feature>
<name>A0A8C6N4Z8_MUSSI</name>
<feature type="compositionally biased region" description="Polar residues" evidence="14">
    <location>
        <begin position="1054"/>
        <end position="1065"/>
    </location>
</feature>
<evidence type="ECO:0000256" key="12">
    <source>
        <dbReference type="PROSITE-ProRule" id="PRU00509"/>
    </source>
</evidence>
<dbReference type="GO" id="GO:0008327">
    <property type="term" value="F:methyl-CpG binding"/>
    <property type="evidence" value="ECO:0007669"/>
    <property type="project" value="Ensembl"/>
</dbReference>
<dbReference type="Pfam" id="PF12851">
    <property type="entry name" value="Tet_JBP"/>
    <property type="match status" value="1"/>
</dbReference>
<keyword evidence="8 13" id="KW-0560">Oxidoreductase</keyword>
<dbReference type="Pfam" id="PF02008">
    <property type="entry name" value="zf-CXXC"/>
    <property type="match status" value="1"/>
</dbReference>
<feature type="compositionally biased region" description="Basic and acidic residues" evidence="14">
    <location>
        <begin position="654"/>
        <end position="668"/>
    </location>
</feature>
<dbReference type="EC" id="1.14.11.80" evidence="13"/>
<dbReference type="GO" id="GO:0044029">
    <property type="term" value="P:positive regulation of gene expression via chromosomal CpG island demethylation"/>
    <property type="evidence" value="ECO:0007669"/>
    <property type="project" value="Ensembl"/>
</dbReference>
<evidence type="ECO:0000256" key="6">
    <source>
        <dbReference type="ARBA" id="ARBA00022833"/>
    </source>
</evidence>
<evidence type="ECO:0000256" key="1">
    <source>
        <dbReference type="ARBA" id="ARBA00004286"/>
    </source>
</evidence>
<feature type="compositionally biased region" description="Polar residues" evidence="14">
    <location>
        <begin position="150"/>
        <end position="168"/>
    </location>
</feature>
<evidence type="ECO:0000256" key="3">
    <source>
        <dbReference type="ARBA" id="ARBA00022454"/>
    </source>
</evidence>
<feature type="compositionally biased region" description="Low complexity" evidence="14">
    <location>
        <begin position="885"/>
        <end position="895"/>
    </location>
</feature>
<feature type="compositionally biased region" description="Polar residues" evidence="14">
    <location>
        <begin position="1080"/>
        <end position="1089"/>
    </location>
</feature>
<comment type="catalytic activity">
    <reaction evidence="11 13">
        <text>a 5-hydroxymethyl-2'-deoxycytidine in DNA + 2-oxoglutarate + O2 = a 5-formyl-2'-deoxycytidine in DNA + succinate + CO2 + H2O</text>
        <dbReference type="Rhea" id="RHEA:53828"/>
        <dbReference type="Rhea" id="RHEA-COMP:13315"/>
        <dbReference type="Rhea" id="RHEA-COMP:13656"/>
        <dbReference type="ChEBI" id="CHEBI:15377"/>
        <dbReference type="ChEBI" id="CHEBI:15379"/>
        <dbReference type="ChEBI" id="CHEBI:16526"/>
        <dbReference type="ChEBI" id="CHEBI:16810"/>
        <dbReference type="ChEBI" id="CHEBI:30031"/>
        <dbReference type="ChEBI" id="CHEBI:136731"/>
        <dbReference type="ChEBI" id="CHEBI:137731"/>
        <dbReference type="EC" id="1.14.11.80"/>
    </reaction>
</comment>
<dbReference type="GO" id="GO:0141166">
    <property type="term" value="P:chromosomal 5-methylcytosine DNA demethylation pathway"/>
    <property type="evidence" value="ECO:0007669"/>
    <property type="project" value="UniProtKB-UniRule"/>
</dbReference>
<dbReference type="InterPro" id="IPR046942">
    <property type="entry name" value="TET_oxygenase"/>
</dbReference>
<feature type="region of interest" description="Disordered" evidence="14">
    <location>
        <begin position="226"/>
        <end position="286"/>
    </location>
</feature>
<keyword evidence="4 13" id="KW-0479">Metal-binding</keyword>
<feature type="compositionally biased region" description="Basic residues" evidence="14">
    <location>
        <begin position="1096"/>
        <end position="1120"/>
    </location>
</feature>
<comment type="similarity">
    <text evidence="2 13">Belongs to the TET family.</text>
</comment>
<evidence type="ECO:0000256" key="7">
    <source>
        <dbReference type="ARBA" id="ARBA00022964"/>
    </source>
</evidence>
<dbReference type="GO" id="GO:0034614">
    <property type="term" value="P:cellular response to reactive oxygen species"/>
    <property type="evidence" value="ECO:0007669"/>
    <property type="project" value="Ensembl"/>
</dbReference>
<evidence type="ECO:0000256" key="13">
    <source>
        <dbReference type="RuleBase" id="RU367064"/>
    </source>
</evidence>